<dbReference type="Proteomes" id="UP000245207">
    <property type="component" value="Unassembled WGS sequence"/>
</dbReference>
<dbReference type="OrthoDB" id="5544992at2759"/>
<name>A0A2U1M2Z4_ARTAN</name>
<reference evidence="2 3" key="1">
    <citation type="journal article" date="2018" name="Mol. Plant">
        <title>The genome of Artemisia annua provides insight into the evolution of Asteraceae family and artemisinin biosynthesis.</title>
        <authorList>
            <person name="Shen Q."/>
            <person name="Zhang L."/>
            <person name="Liao Z."/>
            <person name="Wang S."/>
            <person name="Yan T."/>
            <person name="Shi P."/>
            <person name="Liu M."/>
            <person name="Fu X."/>
            <person name="Pan Q."/>
            <person name="Wang Y."/>
            <person name="Lv Z."/>
            <person name="Lu X."/>
            <person name="Zhang F."/>
            <person name="Jiang W."/>
            <person name="Ma Y."/>
            <person name="Chen M."/>
            <person name="Hao X."/>
            <person name="Li L."/>
            <person name="Tang Y."/>
            <person name="Lv G."/>
            <person name="Zhou Y."/>
            <person name="Sun X."/>
            <person name="Brodelius P.E."/>
            <person name="Rose J.K.C."/>
            <person name="Tang K."/>
        </authorList>
    </citation>
    <scope>NUCLEOTIDE SEQUENCE [LARGE SCALE GENOMIC DNA]</scope>
    <source>
        <strain evidence="3">cv. Huhao1</strain>
        <tissue evidence="2">Leaf</tissue>
    </source>
</reference>
<keyword evidence="3" id="KW-1185">Reference proteome</keyword>
<proteinExistence type="predicted"/>
<dbReference type="PANTHER" id="PTHR37610">
    <property type="entry name" value="CCHC-TYPE DOMAIN-CONTAINING PROTEIN"/>
    <property type="match status" value="1"/>
</dbReference>
<organism evidence="2 3">
    <name type="scientific">Artemisia annua</name>
    <name type="common">Sweet wormwood</name>
    <dbReference type="NCBI Taxonomy" id="35608"/>
    <lineage>
        <taxon>Eukaryota</taxon>
        <taxon>Viridiplantae</taxon>
        <taxon>Streptophyta</taxon>
        <taxon>Embryophyta</taxon>
        <taxon>Tracheophyta</taxon>
        <taxon>Spermatophyta</taxon>
        <taxon>Magnoliopsida</taxon>
        <taxon>eudicotyledons</taxon>
        <taxon>Gunneridae</taxon>
        <taxon>Pentapetalae</taxon>
        <taxon>asterids</taxon>
        <taxon>campanulids</taxon>
        <taxon>Asterales</taxon>
        <taxon>Asteraceae</taxon>
        <taxon>Asteroideae</taxon>
        <taxon>Anthemideae</taxon>
        <taxon>Artemisiinae</taxon>
        <taxon>Artemisia</taxon>
    </lineage>
</organism>
<evidence type="ECO:0000256" key="1">
    <source>
        <dbReference type="SAM" id="MobiDB-lite"/>
    </source>
</evidence>
<accession>A0A2U1M2Z4</accession>
<dbReference type="AlphaFoldDB" id="A0A2U1M2Z4"/>
<gene>
    <name evidence="2" type="ORF">CTI12_AA427070</name>
</gene>
<sequence>MVNELSEAFLYAQSAFELWKEVTERYGQSNGPLIYQLERELSKITQGNLTIAAFFNKLKRCWDELQNLNGLPVCECGKMNECTCSIYEKFLERDNMDEEPLVDRNDPPHVVPNTPVSSRSNDGVDSSVPSPVPMAAEPSIPPPINNPLPTRKSTRAATKPAWLKDFVTPKASVRDH</sequence>
<feature type="region of interest" description="Disordered" evidence="1">
    <location>
        <begin position="98"/>
        <end position="176"/>
    </location>
</feature>
<dbReference type="EMBL" id="PKPP01006713">
    <property type="protein sequence ID" value="PWA55594.1"/>
    <property type="molecule type" value="Genomic_DNA"/>
</dbReference>
<feature type="compositionally biased region" description="Polar residues" evidence="1">
    <location>
        <begin position="114"/>
        <end position="129"/>
    </location>
</feature>
<evidence type="ECO:0000313" key="3">
    <source>
        <dbReference type="Proteomes" id="UP000245207"/>
    </source>
</evidence>
<comment type="caution">
    <text evidence="2">The sequence shown here is derived from an EMBL/GenBank/DDBJ whole genome shotgun (WGS) entry which is preliminary data.</text>
</comment>
<evidence type="ECO:0000313" key="2">
    <source>
        <dbReference type="EMBL" id="PWA55594.1"/>
    </source>
</evidence>
<protein>
    <submittedName>
        <fullName evidence="2">Uncharacterized protein</fullName>
    </submittedName>
</protein>
<dbReference type="PANTHER" id="PTHR37610:SF40">
    <property type="entry name" value="OS01G0909600 PROTEIN"/>
    <property type="match status" value="1"/>
</dbReference>